<name>A0ABW5GZG7_9PSEU</name>
<feature type="domain" description="Fumarylacetoacetase-like C-terminal" evidence="3">
    <location>
        <begin position="76"/>
        <end position="277"/>
    </location>
</feature>
<keyword evidence="2" id="KW-0479">Metal-binding</keyword>
<dbReference type="PANTHER" id="PTHR42796">
    <property type="entry name" value="FUMARYLACETOACETATE HYDROLASE DOMAIN-CONTAINING PROTEIN 2A-RELATED"/>
    <property type="match status" value="1"/>
</dbReference>
<comment type="similarity">
    <text evidence="1">Belongs to the FAH family.</text>
</comment>
<keyword evidence="4" id="KW-0378">Hydrolase</keyword>
<dbReference type="InterPro" id="IPR036663">
    <property type="entry name" value="Fumarylacetoacetase_C_sf"/>
</dbReference>
<organism evidence="4 5">
    <name type="scientific">Amycolatopsis silviterrae</name>
    <dbReference type="NCBI Taxonomy" id="1656914"/>
    <lineage>
        <taxon>Bacteria</taxon>
        <taxon>Bacillati</taxon>
        <taxon>Actinomycetota</taxon>
        <taxon>Actinomycetes</taxon>
        <taxon>Pseudonocardiales</taxon>
        <taxon>Pseudonocardiaceae</taxon>
        <taxon>Amycolatopsis</taxon>
    </lineage>
</organism>
<dbReference type="EMBL" id="JBHUKS010000003">
    <property type="protein sequence ID" value="MFD2466238.1"/>
    <property type="molecule type" value="Genomic_DNA"/>
</dbReference>
<keyword evidence="5" id="KW-1185">Reference proteome</keyword>
<dbReference type="GO" id="GO:0016787">
    <property type="term" value="F:hydrolase activity"/>
    <property type="evidence" value="ECO:0007669"/>
    <property type="project" value="UniProtKB-KW"/>
</dbReference>
<dbReference type="SUPFAM" id="SSF56529">
    <property type="entry name" value="FAH"/>
    <property type="match status" value="1"/>
</dbReference>
<evidence type="ECO:0000313" key="4">
    <source>
        <dbReference type="EMBL" id="MFD2466238.1"/>
    </source>
</evidence>
<protein>
    <submittedName>
        <fullName evidence="4">Fumarylacetoacetate hydrolase family protein</fullName>
    </submittedName>
</protein>
<dbReference type="Pfam" id="PF01557">
    <property type="entry name" value="FAA_hydrolase"/>
    <property type="match status" value="1"/>
</dbReference>
<gene>
    <name evidence="4" type="ORF">ACFSVL_02465</name>
</gene>
<dbReference type="Proteomes" id="UP001597483">
    <property type="component" value="Unassembled WGS sequence"/>
</dbReference>
<dbReference type="Gene3D" id="3.90.850.10">
    <property type="entry name" value="Fumarylacetoacetase-like, C-terminal domain"/>
    <property type="match status" value="1"/>
</dbReference>
<accession>A0ABW5GZG7</accession>
<evidence type="ECO:0000256" key="2">
    <source>
        <dbReference type="ARBA" id="ARBA00022723"/>
    </source>
</evidence>
<reference evidence="5" key="1">
    <citation type="journal article" date="2019" name="Int. J. Syst. Evol. Microbiol.">
        <title>The Global Catalogue of Microorganisms (GCM) 10K type strain sequencing project: providing services to taxonomists for standard genome sequencing and annotation.</title>
        <authorList>
            <consortium name="The Broad Institute Genomics Platform"/>
            <consortium name="The Broad Institute Genome Sequencing Center for Infectious Disease"/>
            <person name="Wu L."/>
            <person name="Ma J."/>
        </authorList>
    </citation>
    <scope>NUCLEOTIDE SEQUENCE [LARGE SCALE GENOMIC DNA]</scope>
    <source>
        <strain evidence="5">CGMCC 4.7641</strain>
    </source>
</reference>
<dbReference type="InterPro" id="IPR011234">
    <property type="entry name" value="Fumarylacetoacetase-like_C"/>
</dbReference>
<dbReference type="PANTHER" id="PTHR42796:SF4">
    <property type="entry name" value="FUMARYLACETOACETATE HYDROLASE DOMAIN-CONTAINING PROTEIN 2A"/>
    <property type="match status" value="1"/>
</dbReference>
<dbReference type="RefSeq" id="WP_378299974.1">
    <property type="nucleotide sequence ID" value="NZ_JBHUKS010000003.1"/>
</dbReference>
<sequence length="282" mass="30096">MKTTTRAGRMCLVLGDNMVGEKVVDVEGASGGRFPADPLAVFERWTEFEEWGRTAVDGPSAPEGRAGSPSPAPRQVFAIGLNYREHAREAGLDLPESPATFTKFGTSLTGPDTRLRLPSEFVDWEAELVVVIGRRAEKTAAEDAWLHVAGLTVGQDFSERVVQAAGPVPQFSLGKSFPGFAPTGPVLVTADEFADPDDLAIECLVNGESVQKARTSSLVFPVGELIARLSAVCPLLPGDLIFTGTPSGVGHSRSPRRYLRPADEVITRIEGIGQLRQICVAG</sequence>
<evidence type="ECO:0000256" key="1">
    <source>
        <dbReference type="ARBA" id="ARBA00010211"/>
    </source>
</evidence>
<dbReference type="InterPro" id="IPR051121">
    <property type="entry name" value="FAH"/>
</dbReference>
<comment type="caution">
    <text evidence="4">The sequence shown here is derived from an EMBL/GenBank/DDBJ whole genome shotgun (WGS) entry which is preliminary data.</text>
</comment>
<evidence type="ECO:0000313" key="5">
    <source>
        <dbReference type="Proteomes" id="UP001597483"/>
    </source>
</evidence>
<proteinExistence type="inferred from homology"/>
<evidence type="ECO:0000259" key="3">
    <source>
        <dbReference type="Pfam" id="PF01557"/>
    </source>
</evidence>